<organism evidence="2 3">
    <name type="scientific">Pandoraea terrigena</name>
    <dbReference type="NCBI Taxonomy" id="2508292"/>
    <lineage>
        <taxon>Bacteria</taxon>
        <taxon>Pseudomonadati</taxon>
        <taxon>Pseudomonadota</taxon>
        <taxon>Betaproteobacteria</taxon>
        <taxon>Burkholderiales</taxon>
        <taxon>Burkholderiaceae</taxon>
        <taxon>Pandoraea</taxon>
    </lineage>
</organism>
<keyword evidence="1" id="KW-1133">Transmembrane helix</keyword>
<dbReference type="Pfam" id="PF12966">
    <property type="entry name" value="AtpR"/>
    <property type="match status" value="1"/>
</dbReference>
<keyword evidence="1" id="KW-0472">Membrane</keyword>
<gene>
    <name evidence="2" type="ORF">PTE31013_00415</name>
</gene>
<keyword evidence="3" id="KW-1185">Reference proteome</keyword>
<dbReference type="OrthoDB" id="9135681at2"/>
<dbReference type="InterPro" id="IPR017581">
    <property type="entry name" value="AtpR-like"/>
</dbReference>
<sequence length="97" mass="10135">MIDISLLRVADALVLAAAGIAGGRLAGMLHFKSLRWTVACFTQGRATLALALQLARLALTGAAFVWLSKMGMFGLLGGICGFLWARSAALEREGAVS</sequence>
<proteinExistence type="predicted"/>
<evidence type="ECO:0000313" key="2">
    <source>
        <dbReference type="EMBL" id="VVD67252.1"/>
    </source>
</evidence>
<dbReference type="AlphaFoldDB" id="A0A5E4RXX8"/>
<accession>A0A5E4RXX8</accession>
<protein>
    <recommendedName>
        <fullName evidence="4">N-ATPase, AtpR subunit</fullName>
    </recommendedName>
</protein>
<dbReference type="RefSeq" id="WP_150611161.1">
    <property type="nucleotide sequence ID" value="NZ_CABPRU010000001.1"/>
</dbReference>
<feature type="transmembrane region" description="Helical" evidence="1">
    <location>
        <begin position="6"/>
        <end position="26"/>
    </location>
</feature>
<evidence type="ECO:0000313" key="3">
    <source>
        <dbReference type="Proteomes" id="UP000334380"/>
    </source>
</evidence>
<evidence type="ECO:0008006" key="4">
    <source>
        <dbReference type="Google" id="ProtNLM"/>
    </source>
</evidence>
<evidence type="ECO:0000256" key="1">
    <source>
        <dbReference type="SAM" id="Phobius"/>
    </source>
</evidence>
<feature type="transmembrane region" description="Helical" evidence="1">
    <location>
        <begin position="72"/>
        <end position="89"/>
    </location>
</feature>
<keyword evidence="1" id="KW-0812">Transmembrane</keyword>
<dbReference type="EMBL" id="CABPRU010000001">
    <property type="protein sequence ID" value="VVD67252.1"/>
    <property type="molecule type" value="Genomic_DNA"/>
</dbReference>
<reference evidence="2 3" key="1">
    <citation type="submission" date="2019-08" db="EMBL/GenBank/DDBJ databases">
        <authorList>
            <person name="Peeters C."/>
        </authorList>
    </citation>
    <scope>NUCLEOTIDE SEQUENCE [LARGE SCALE GENOMIC DNA]</scope>
    <source>
        <strain evidence="2 3">LMG 31013</strain>
    </source>
</reference>
<dbReference type="Proteomes" id="UP000334380">
    <property type="component" value="Unassembled WGS sequence"/>
</dbReference>
<name>A0A5E4RXX8_9BURK</name>